<name>A0A3B1E409_9ZZZZ</name>
<keyword evidence="1" id="KW-0472">Membrane</keyword>
<feature type="transmembrane region" description="Helical" evidence="1">
    <location>
        <begin position="12"/>
        <end position="30"/>
    </location>
</feature>
<keyword evidence="1" id="KW-1133">Transmembrane helix</keyword>
<organism evidence="2">
    <name type="scientific">hydrothermal vent metagenome</name>
    <dbReference type="NCBI Taxonomy" id="652676"/>
    <lineage>
        <taxon>unclassified sequences</taxon>
        <taxon>metagenomes</taxon>
        <taxon>ecological metagenomes</taxon>
    </lineage>
</organism>
<evidence type="ECO:0000256" key="1">
    <source>
        <dbReference type="SAM" id="Phobius"/>
    </source>
</evidence>
<protein>
    <submittedName>
        <fullName evidence="2">Uncharacterized protein</fullName>
    </submittedName>
</protein>
<gene>
    <name evidence="2" type="ORF">MNBD_UNCLBAC01-767</name>
</gene>
<evidence type="ECO:0000313" key="2">
    <source>
        <dbReference type="EMBL" id="VAX37157.1"/>
    </source>
</evidence>
<dbReference type="AlphaFoldDB" id="A0A3B1E409"/>
<accession>A0A3B1E409</accession>
<reference evidence="2" key="1">
    <citation type="submission" date="2018-06" db="EMBL/GenBank/DDBJ databases">
        <authorList>
            <person name="Zhirakovskaya E."/>
        </authorList>
    </citation>
    <scope>NUCLEOTIDE SEQUENCE</scope>
</reference>
<keyword evidence="1" id="KW-0812">Transmembrane</keyword>
<dbReference type="EMBL" id="UOGJ01000120">
    <property type="protein sequence ID" value="VAX37157.1"/>
    <property type="molecule type" value="Genomic_DNA"/>
</dbReference>
<sequence length="1062" mass="121610">MKKQIKIRLYKVFIHYIVSVFFLTILLTPLQGYSQNISYGVSLPSPGQMVPLSQPFSPVLVKGLKVFPNNPLRFDFVIDKGESGLEGENLKEETERLVKYFLSALTVPEEDLWVNLSPYEKDRIVPNEFGQTEMGRDLLAQDYVLKQLTSSLMYPEDELGEEFWDGVFEKAYDLYGTTEIPINTFNKVWIVPDVAGIYVNGNTAFIVDSHLKVFHEEDYLAMKMNFNNEKYGTNQLDNTDVGHLNALSSEVLKNVILPAIEEEINKGENFAVLRQIYHSVILATWFKRNLKKSLLSSIYVDQNKITGIDVDDKKVNEKIYQQYLDAFKVGVFDFVRDDFEPATQKIIPRRYFSGGTSFVSSPIEERSQKEAMSALGEKNNTVFASVQLDGVRSPPVFTEMSPDERVAWIFEQFNVLTIEDIKEISSVKRVFILLKLIMENSEFKYKKFLQREIGSILQEENPSIRMRQYRSDFAILTLVTFAEGVISQRQIEEVKSDVMQMGQYALKTLNGRDSFMSEKLELIHKVYLKFNLFEEYWVNSTKGLTDPDVREKLKEVIDLKIVENLDLIEKPKYMNPFIREMNSIWFRNILKNYEDFFLERGEVEERFRPYLVSFVTKETSFEFFNKLKNGKIEPQTKVTFWTIEDGGKEKKKQMFQVDAEGFLRKAPYGRGDRIILEPGANEMVSYESSVNISHNPLPDISLKYFPKEEMLVAEYSGGKKELNKKLGYGRFNIVLSGEDIAPGKKGVFRIAKIQESTRVPDVHGFFVFYNLGIGSQIFYWGETENKYYYEYVEEVEGPTLVEYSEALTGEEIEAILALGTVLIQNGIDVQDVFDNPENIMIKQTKRGVRAYIVDPGGIRMKSGFSVKELARIYKETIGAGFGSKKWAQIDPESQIANYFGQIGDIGEKAFISIKYVEQDSAEEAKISSSAVKNLEHKKGGIDLSSSKIDLQIQGQDISFNLPFSGLPCLDKDADGECEQVDLKKLEGMNIQGFKPIIFQMVPINNFPFLLGEGPVNSKSREVLNLSLDHQNNENSGDIAFYQKVCPINRIKYLQDNLTCSFT</sequence>
<proteinExistence type="predicted"/>